<proteinExistence type="predicted"/>
<name>A0A2N0QQS7_9GLOM</name>
<evidence type="ECO:0000313" key="1">
    <source>
        <dbReference type="EMBL" id="PKC53409.1"/>
    </source>
</evidence>
<organism evidence="1 2">
    <name type="scientific">Rhizophagus irregularis</name>
    <dbReference type="NCBI Taxonomy" id="588596"/>
    <lineage>
        <taxon>Eukaryota</taxon>
        <taxon>Fungi</taxon>
        <taxon>Fungi incertae sedis</taxon>
        <taxon>Mucoromycota</taxon>
        <taxon>Glomeromycotina</taxon>
        <taxon>Glomeromycetes</taxon>
        <taxon>Glomerales</taxon>
        <taxon>Glomeraceae</taxon>
        <taxon>Rhizophagus</taxon>
    </lineage>
</organism>
<comment type="caution">
    <text evidence="1">The sequence shown here is derived from an EMBL/GenBank/DDBJ whole genome shotgun (WGS) entry which is preliminary data.</text>
</comment>
<gene>
    <name evidence="1" type="ORF">RhiirA1_447269</name>
</gene>
<protein>
    <submittedName>
        <fullName evidence="1">Uncharacterized protein</fullName>
    </submittedName>
</protein>
<reference evidence="1 2" key="1">
    <citation type="submission" date="2017-10" db="EMBL/GenBank/DDBJ databases">
        <title>Extensive intraspecific genome diversity in a model arbuscular mycorrhizal fungus.</title>
        <authorList>
            <person name="Chen E.C.H."/>
            <person name="Morin E."/>
            <person name="Baudet D."/>
            <person name="Noel J."/>
            <person name="Ndikumana S."/>
            <person name="Charron P."/>
            <person name="St-Onge C."/>
            <person name="Giorgi J."/>
            <person name="Grigoriev I.V."/>
            <person name="Roux C."/>
            <person name="Martin F.M."/>
            <person name="Corradi N."/>
        </authorList>
    </citation>
    <scope>NUCLEOTIDE SEQUENCE [LARGE SCALE GENOMIC DNA]</scope>
    <source>
        <strain evidence="1 2">A1</strain>
    </source>
</reference>
<dbReference type="Proteomes" id="UP000232688">
    <property type="component" value="Unassembled WGS sequence"/>
</dbReference>
<sequence>MSTDFSNVDFLKRFNNLHNLECLKFGYCKANNIPININKISINGVNINEFLQYKEFLENCHNSFEMINLNYSIDYEILKIVLNYIERSNNNLKIIGIMGLDKKMNDEELKLLDQIKAKGVKIVEYYTDPLCVRERVIVCNNQFLY</sequence>
<reference evidence="1 2" key="2">
    <citation type="submission" date="2017-10" db="EMBL/GenBank/DDBJ databases">
        <title>Genome analyses suggest a sexual origin of heterokaryosis in a supposedly ancient asexual fungus.</title>
        <authorList>
            <person name="Corradi N."/>
            <person name="Sedzielewska K."/>
            <person name="Noel J."/>
            <person name="Charron P."/>
            <person name="Farinelli L."/>
            <person name="Marton T."/>
            <person name="Kruger M."/>
            <person name="Pelin A."/>
            <person name="Brachmann A."/>
            <person name="Corradi N."/>
        </authorList>
    </citation>
    <scope>NUCLEOTIDE SEQUENCE [LARGE SCALE GENOMIC DNA]</scope>
    <source>
        <strain evidence="1 2">A1</strain>
    </source>
</reference>
<accession>A0A2N0QQS7</accession>
<evidence type="ECO:0000313" key="2">
    <source>
        <dbReference type="Proteomes" id="UP000232688"/>
    </source>
</evidence>
<dbReference type="VEuPathDB" id="FungiDB:RhiirA1_447269"/>
<dbReference type="AlphaFoldDB" id="A0A2N0QQS7"/>
<dbReference type="EMBL" id="LLXH01004257">
    <property type="protein sequence ID" value="PKC53409.1"/>
    <property type="molecule type" value="Genomic_DNA"/>
</dbReference>